<dbReference type="RefSeq" id="WP_094842307.1">
    <property type="nucleotide sequence ID" value="NZ_NEVS01000004.1"/>
</dbReference>
<reference evidence="11" key="1">
    <citation type="submission" date="2017-05" db="EMBL/GenBank/DDBJ databases">
        <title>Complete and WGS of Bordetella genogroups.</title>
        <authorList>
            <person name="Spilker T."/>
            <person name="Lipuma J."/>
        </authorList>
    </citation>
    <scope>NUCLEOTIDE SEQUENCE [LARGE SCALE GENOMIC DNA]</scope>
    <source>
        <strain evidence="11">AU8856</strain>
    </source>
</reference>
<evidence type="ECO:0000256" key="4">
    <source>
        <dbReference type="ARBA" id="ARBA00012707"/>
    </source>
</evidence>
<dbReference type="SUPFAM" id="SSF53659">
    <property type="entry name" value="Isocitrate/Isopropylmalate dehydrogenase-like"/>
    <property type="match status" value="1"/>
</dbReference>
<accession>A0A261UI62</accession>
<dbReference type="InterPro" id="IPR042113">
    <property type="entry name" value="P_AcTrfase_dom1"/>
</dbReference>
<protein>
    <recommendedName>
        <fullName evidence="5">Phosphate acetyltransferase</fullName>
        <ecNumber evidence="4">2.3.1.8</ecNumber>
    </recommendedName>
    <alternativeName>
        <fullName evidence="8">Phosphotransacetylase</fullName>
    </alternativeName>
</protein>
<sequence>MLAFDHILEAARDDPRRIVLCEAEDARVLRAASRAQREGIARVALVGDTARIAGAARGADVVLDGIEVHDPAASPLREAYEDALFRLREAKGMSREAARLAVRDPLCFANLMVREGQADGAVSGAVHTTADVVRSAIQIVGVDPAFRLVSSFFMMMFCEPYHRCQGGMIFSDCGLVVDPDAAQLADIAVAAADSARTLLHEEPRVAMLSFSTNGSARHPAVDKVAEAVRQVRARRPELAVDGDVQLDAALVEEIAHRKIPDSRVHGHANVLVFPSLEAGNIGYKLAERLAGAKAIGPLLQGLRKPANDLSRGCEADDIYRVIAVTVAQAQAMASATSMISRVSTGRDRSSAMPRV</sequence>
<dbReference type="InterPro" id="IPR002505">
    <property type="entry name" value="PTA_PTB"/>
</dbReference>
<dbReference type="InterPro" id="IPR012147">
    <property type="entry name" value="P_Ac_Bu_trans"/>
</dbReference>
<keyword evidence="6 10" id="KW-0808">Transferase</keyword>
<dbReference type="NCBIfam" id="NF007233">
    <property type="entry name" value="PRK09653.1"/>
    <property type="match status" value="1"/>
</dbReference>
<evidence type="ECO:0000256" key="8">
    <source>
        <dbReference type="ARBA" id="ARBA00031108"/>
    </source>
</evidence>
<feature type="domain" description="Phosphate acetyl/butaryl transferase" evidence="9">
    <location>
        <begin position="4"/>
        <end position="326"/>
    </location>
</feature>
<dbReference type="Gene3D" id="3.40.50.10950">
    <property type="match status" value="1"/>
</dbReference>
<evidence type="ECO:0000256" key="3">
    <source>
        <dbReference type="ARBA" id="ARBA00005656"/>
    </source>
</evidence>
<dbReference type="Gene3D" id="3.40.50.10750">
    <property type="entry name" value="Isocitrate/Isopropylmalate dehydrogenase-like"/>
    <property type="match status" value="1"/>
</dbReference>
<comment type="catalytic activity">
    <reaction evidence="1">
        <text>acetyl-CoA + phosphate = acetyl phosphate + CoA</text>
        <dbReference type="Rhea" id="RHEA:19521"/>
        <dbReference type="ChEBI" id="CHEBI:22191"/>
        <dbReference type="ChEBI" id="CHEBI:43474"/>
        <dbReference type="ChEBI" id="CHEBI:57287"/>
        <dbReference type="ChEBI" id="CHEBI:57288"/>
        <dbReference type="EC" id="2.3.1.8"/>
    </reaction>
</comment>
<gene>
    <name evidence="10" type="ORF">CAL28_16170</name>
</gene>
<dbReference type="PANTHER" id="PTHR43356:SF3">
    <property type="entry name" value="PHOSPHATE ACETYLTRANSFERASE"/>
    <property type="match status" value="1"/>
</dbReference>
<dbReference type="NCBIfam" id="TIGR00651">
    <property type="entry name" value="pta"/>
    <property type="match status" value="1"/>
</dbReference>
<keyword evidence="11" id="KW-1185">Reference proteome</keyword>
<comment type="similarity">
    <text evidence="3">Belongs to the phosphate acetyltransferase and butyryltransferase family.</text>
</comment>
<dbReference type="EC" id="2.3.1.8" evidence="4"/>
<proteinExistence type="inferred from homology"/>
<dbReference type="PIRSF" id="PIRSF000428">
    <property type="entry name" value="P_Ac_trans"/>
    <property type="match status" value="1"/>
</dbReference>
<evidence type="ECO:0000256" key="6">
    <source>
        <dbReference type="ARBA" id="ARBA00022679"/>
    </source>
</evidence>
<evidence type="ECO:0000256" key="5">
    <source>
        <dbReference type="ARBA" id="ARBA00021528"/>
    </source>
</evidence>
<dbReference type="AlphaFoldDB" id="A0A261UI62"/>
<dbReference type="Pfam" id="PF01515">
    <property type="entry name" value="PTA_PTB"/>
    <property type="match status" value="1"/>
</dbReference>
<name>A0A261UI62_9BORD</name>
<dbReference type="EMBL" id="NEVS01000004">
    <property type="protein sequence ID" value="OZI60900.1"/>
    <property type="molecule type" value="Genomic_DNA"/>
</dbReference>
<dbReference type="InterPro" id="IPR042112">
    <property type="entry name" value="P_AcTrfase_dom2"/>
</dbReference>
<comment type="caution">
    <text evidence="10">The sequence shown here is derived from an EMBL/GenBank/DDBJ whole genome shotgun (WGS) entry which is preliminary data.</text>
</comment>
<evidence type="ECO:0000313" key="10">
    <source>
        <dbReference type="EMBL" id="OZI60900.1"/>
    </source>
</evidence>
<dbReference type="GO" id="GO:0008959">
    <property type="term" value="F:phosphate acetyltransferase activity"/>
    <property type="evidence" value="ECO:0007669"/>
    <property type="project" value="UniProtKB-EC"/>
</dbReference>
<dbReference type="InterPro" id="IPR050500">
    <property type="entry name" value="Phos_Acetyltrans/Butyryltrans"/>
</dbReference>
<dbReference type="Proteomes" id="UP000215767">
    <property type="component" value="Unassembled WGS sequence"/>
</dbReference>
<evidence type="ECO:0000256" key="7">
    <source>
        <dbReference type="ARBA" id="ARBA00023315"/>
    </source>
</evidence>
<comment type="pathway">
    <text evidence="2">Metabolic intermediate biosynthesis; acetyl-CoA biosynthesis; acetyl-CoA from acetate: step 2/2.</text>
</comment>
<evidence type="ECO:0000259" key="9">
    <source>
        <dbReference type="Pfam" id="PF01515"/>
    </source>
</evidence>
<organism evidence="10 11">
    <name type="scientific">Bordetella genomosp. 11</name>
    <dbReference type="NCBI Taxonomy" id="1416808"/>
    <lineage>
        <taxon>Bacteria</taxon>
        <taxon>Pseudomonadati</taxon>
        <taxon>Pseudomonadota</taxon>
        <taxon>Betaproteobacteria</taxon>
        <taxon>Burkholderiales</taxon>
        <taxon>Alcaligenaceae</taxon>
        <taxon>Bordetella</taxon>
    </lineage>
</organism>
<evidence type="ECO:0000256" key="2">
    <source>
        <dbReference type="ARBA" id="ARBA00004989"/>
    </source>
</evidence>
<dbReference type="InterPro" id="IPR004614">
    <property type="entry name" value="P_AcTrfase"/>
</dbReference>
<keyword evidence="7" id="KW-0012">Acyltransferase</keyword>
<evidence type="ECO:0000313" key="11">
    <source>
        <dbReference type="Proteomes" id="UP000215767"/>
    </source>
</evidence>
<dbReference type="OrthoDB" id="9808984at2"/>
<dbReference type="PANTHER" id="PTHR43356">
    <property type="entry name" value="PHOSPHATE ACETYLTRANSFERASE"/>
    <property type="match status" value="1"/>
</dbReference>
<evidence type="ECO:0000256" key="1">
    <source>
        <dbReference type="ARBA" id="ARBA00000705"/>
    </source>
</evidence>